<dbReference type="InterPro" id="IPR014284">
    <property type="entry name" value="RNA_pol_sigma-70_dom"/>
</dbReference>
<dbReference type="PANTHER" id="PTHR43133:SF63">
    <property type="entry name" value="RNA POLYMERASE SIGMA FACTOR FECI-RELATED"/>
    <property type="match status" value="1"/>
</dbReference>
<dbReference type="GO" id="GO:0003677">
    <property type="term" value="F:DNA binding"/>
    <property type="evidence" value="ECO:0007669"/>
    <property type="project" value="InterPro"/>
</dbReference>
<dbReference type="InterPro" id="IPR013249">
    <property type="entry name" value="RNA_pol_sigma70_r4_t2"/>
</dbReference>
<name>A0A7U4J6R1_9SPHN</name>
<dbReference type="InterPro" id="IPR036388">
    <property type="entry name" value="WH-like_DNA-bd_sf"/>
</dbReference>
<organism evidence="7 8">
    <name type="scientific">Sphingomonas hengshuiensis</name>
    <dbReference type="NCBI Taxonomy" id="1609977"/>
    <lineage>
        <taxon>Bacteria</taxon>
        <taxon>Pseudomonadati</taxon>
        <taxon>Pseudomonadota</taxon>
        <taxon>Alphaproteobacteria</taxon>
        <taxon>Sphingomonadales</taxon>
        <taxon>Sphingomonadaceae</taxon>
        <taxon>Sphingomonas</taxon>
    </lineage>
</organism>
<evidence type="ECO:0000256" key="2">
    <source>
        <dbReference type="ARBA" id="ARBA00023015"/>
    </source>
</evidence>
<dbReference type="Gene3D" id="1.10.1740.10">
    <property type="match status" value="1"/>
</dbReference>
<evidence type="ECO:0000256" key="3">
    <source>
        <dbReference type="ARBA" id="ARBA00023082"/>
    </source>
</evidence>
<feature type="domain" description="RNA polymerase sigma factor 70 region 4 type 2" evidence="6">
    <location>
        <begin position="111"/>
        <end position="161"/>
    </location>
</feature>
<accession>A0A7U4J6R1</accession>
<dbReference type="RefSeq" id="WP_044330793.1">
    <property type="nucleotide sequence ID" value="NZ_CP010836.1"/>
</dbReference>
<comment type="similarity">
    <text evidence="1">Belongs to the sigma-70 factor family. ECF subfamily.</text>
</comment>
<dbReference type="AlphaFoldDB" id="A0A7U4J6R1"/>
<dbReference type="InterPro" id="IPR039425">
    <property type="entry name" value="RNA_pol_sigma-70-like"/>
</dbReference>
<dbReference type="GO" id="GO:0016987">
    <property type="term" value="F:sigma factor activity"/>
    <property type="evidence" value="ECO:0007669"/>
    <property type="project" value="UniProtKB-KW"/>
</dbReference>
<dbReference type="Proteomes" id="UP000032300">
    <property type="component" value="Chromosome"/>
</dbReference>
<dbReference type="KEGG" id="sphi:TS85_04915"/>
<sequence length="170" mass="19301">MSQQSETLQLFLSHRPELLRQANRITRDRAQAEDVLQEAWLRFRAVLAERQMDEPLGYLSRIVRNLALDSARRSGLENRLFQNEGDADLLQVPSEAPSQEAAVISESELRVVEHALALMPERMRVAVRMHRIEGFKLKDIAEHLAISVTSAHGLVAEGVARCRTALRDRL</sequence>
<proteinExistence type="inferred from homology"/>
<evidence type="ECO:0000256" key="1">
    <source>
        <dbReference type="ARBA" id="ARBA00010641"/>
    </source>
</evidence>
<dbReference type="PANTHER" id="PTHR43133">
    <property type="entry name" value="RNA POLYMERASE ECF-TYPE SIGMA FACTO"/>
    <property type="match status" value="1"/>
</dbReference>
<keyword evidence="3" id="KW-0731">Sigma factor</keyword>
<keyword evidence="4" id="KW-0804">Transcription</keyword>
<gene>
    <name evidence="7" type="ORF">TS85_04915</name>
</gene>
<evidence type="ECO:0000259" key="6">
    <source>
        <dbReference type="Pfam" id="PF08281"/>
    </source>
</evidence>
<protein>
    <recommendedName>
        <fullName evidence="9">RNA polymerase subunit sigma-24</fullName>
    </recommendedName>
</protein>
<dbReference type="OrthoDB" id="7447094at2"/>
<reference evidence="7 8" key="2">
    <citation type="submission" date="2015-02" db="EMBL/GenBank/DDBJ databases">
        <title>The complete genome of Sphingomonas hengshuiensis sp. WHSC-8 isolated from soil of Hengshui Lake.</title>
        <authorList>
            <person name="Wei S."/>
            <person name="Guo J."/>
            <person name="Su C."/>
            <person name="Wu R."/>
            <person name="Zhang Z."/>
            <person name="Liang K."/>
            <person name="Li H."/>
            <person name="Wang T."/>
            <person name="Liu H."/>
            <person name="Zhang C."/>
            <person name="Li Z."/>
            <person name="Wang Q."/>
            <person name="Meng J."/>
        </authorList>
    </citation>
    <scope>NUCLEOTIDE SEQUENCE [LARGE SCALE GENOMIC DNA]</scope>
    <source>
        <strain evidence="7 8">WHSC-8</strain>
    </source>
</reference>
<dbReference type="SUPFAM" id="SSF88659">
    <property type="entry name" value="Sigma3 and sigma4 domains of RNA polymerase sigma factors"/>
    <property type="match status" value="1"/>
</dbReference>
<dbReference type="Pfam" id="PF04542">
    <property type="entry name" value="Sigma70_r2"/>
    <property type="match status" value="1"/>
</dbReference>
<dbReference type="SUPFAM" id="SSF88946">
    <property type="entry name" value="Sigma2 domain of RNA polymerase sigma factors"/>
    <property type="match status" value="1"/>
</dbReference>
<dbReference type="GO" id="GO:0006352">
    <property type="term" value="P:DNA-templated transcription initiation"/>
    <property type="evidence" value="ECO:0007669"/>
    <property type="project" value="InterPro"/>
</dbReference>
<dbReference type="EMBL" id="CP010836">
    <property type="protein sequence ID" value="AJP71280.1"/>
    <property type="molecule type" value="Genomic_DNA"/>
</dbReference>
<dbReference type="Pfam" id="PF08281">
    <property type="entry name" value="Sigma70_r4_2"/>
    <property type="match status" value="1"/>
</dbReference>
<evidence type="ECO:0008006" key="9">
    <source>
        <dbReference type="Google" id="ProtNLM"/>
    </source>
</evidence>
<evidence type="ECO:0000313" key="7">
    <source>
        <dbReference type="EMBL" id="AJP71280.1"/>
    </source>
</evidence>
<feature type="domain" description="RNA polymerase sigma-70 region 2" evidence="5">
    <location>
        <begin position="10"/>
        <end position="74"/>
    </location>
</feature>
<reference evidence="7 8" key="1">
    <citation type="journal article" date="2015" name="Int. J. Syst. Evol. Microbiol.">
        <title>Sphingomonas hengshuiensis sp. nov., isolated from lake wetland.</title>
        <authorList>
            <person name="Wei S."/>
            <person name="Wang T."/>
            <person name="Liu H."/>
            <person name="Zhang C."/>
            <person name="Guo J."/>
            <person name="Wang Q."/>
            <person name="Liang K."/>
            <person name="Zhang Z."/>
        </authorList>
    </citation>
    <scope>NUCLEOTIDE SEQUENCE [LARGE SCALE GENOMIC DNA]</scope>
    <source>
        <strain evidence="7 8">WHSC-8</strain>
    </source>
</reference>
<evidence type="ECO:0000259" key="5">
    <source>
        <dbReference type="Pfam" id="PF04542"/>
    </source>
</evidence>
<keyword evidence="8" id="KW-1185">Reference proteome</keyword>
<dbReference type="InterPro" id="IPR013324">
    <property type="entry name" value="RNA_pol_sigma_r3/r4-like"/>
</dbReference>
<dbReference type="InterPro" id="IPR007627">
    <property type="entry name" value="RNA_pol_sigma70_r2"/>
</dbReference>
<dbReference type="NCBIfam" id="TIGR02937">
    <property type="entry name" value="sigma70-ECF"/>
    <property type="match status" value="1"/>
</dbReference>
<dbReference type="InterPro" id="IPR013325">
    <property type="entry name" value="RNA_pol_sigma_r2"/>
</dbReference>
<evidence type="ECO:0000256" key="4">
    <source>
        <dbReference type="ARBA" id="ARBA00023163"/>
    </source>
</evidence>
<dbReference type="Gene3D" id="1.10.10.10">
    <property type="entry name" value="Winged helix-like DNA-binding domain superfamily/Winged helix DNA-binding domain"/>
    <property type="match status" value="1"/>
</dbReference>
<evidence type="ECO:0000313" key="8">
    <source>
        <dbReference type="Proteomes" id="UP000032300"/>
    </source>
</evidence>
<keyword evidence="2" id="KW-0805">Transcription regulation</keyword>